<organism evidence="3 4">
    <name type="scientific">Halogranum rubrum</name>
    <dbReference type="NCBI Taxonomy" id="553466"/>
    <lineage>
        <taxon>Archaea</taxon>
        <taxon>Methanobacteriati</taxon>
        <taxon>Methanobacteriota</taxon>
        <taxon>Stenosarchaea group</taxon>
        <taxon>Halobacteria</taxon>
        <taxon>Halobacteriales</taxon>
        <taxon>Haloferacaceae</taxon>
    </lineage>
</organism>
<dbReference type="InterPro" id="IPR050194">
    <property type="entry name" value="Glycosyltransferase_grp1"/>
</dbReference>
<name>A0A1I4B9N8_9EURY</name>
<keyword evidence="3" id="KW-0808">Transferase</keyword>
<gene>
    <name evidence="3" type="ORF">SAMN04487950_0395</name>
</gene>
<dbReference type="SUPFAM" id="SSF53756">
    <property type="entry name" value="UDP-Glycosyltransferase/glycogen phosphorylase"/>
    <property type="match status" value="1"/>
</dbReference>
<dbReference type="RefSeq" id="WP_089865038.1">
    <property type="nucleotide sequence ID" value="NZ_FOTC01000001.1"/>
</dbReference>
<dbReference type="Pfam" id="PF13439">
    <property type="entry name" value="Glyco_transf_4"/>
    <property type="match status" value="1"/>
</dbReference>
<dbReference type="AlphaFoldDB" id="A0A1I4B9N8"/>
<dbReference type="Proteomes" id="UP000199607">
    <property type="component" value="Unassembled WGS sequence"/>
</dbReference>
<evidence type="ECO:0000259" key="1">
    <source>
        <dbReference type="Pfam" id="PF00534"/>
    </source>
</evidence>
<feature type="domain" description="Glycosyltransferase subfamily 4-like N-terminal" evidence="2">
    <location>
        <begin position="22"/>
        <end position="189"/>
    </location>
</feature>
<dbReference type="InterPro" id="IPR001296">
    <property type="entry name" value="Glyco_trans_1"/>
</dbReference>
<keyword evidence="4" id="KW-1185">Reference proteome</keyword>
<dbReference type="GO" id="GO:0016758">
    <property type="term" value="F:hexosyltransferase activity"/>
    <property type="evidence" value="ECO:0007669"/>
    <property type="project" value="TreeGrafter"/>
</dbReference>
<evidence type="ECO:0000313" key="3">
    <source>
        <dbReference type="EMBL" id="SFK65213.1"/>
    </source>
</evidence>
<protein>
    <submittedName>
        <fullName evidence="3">Glycosyltransferase involved in cell wall bisynthesis</fullName>
    </submittedName>
</protein>
<dbReference type="PANTHER" id="PTHR45947:SF3">
    <property type="entry name" value="SULFOQUINOVOSYL TRANSFERASE SQD2"/>
    <property type="match status" value="1"/>
</dbReference>
<dbReference type="Pfam" id="PF00534">
    <property type="entry name" value="Glycos_transf_1"/>
    <property type="match status" value="1"/>
</dbReference>
<accession>A0A1I4B9N8</accession>
<evidence type="ECO:0000259" key="2">
    <source>
        <dbReference type="Pfam" id="PF13439"/>
    </source>
</evidence>
<dbReference type="PANTHER" id="PTHR45947">
    <property type="entry name" value="SULFOQUINOVOSYL TRANSFERASE SQD2"/>
    <property type="match status" value="1"/>
</dbReference>
<dbReference type="EMBL" id="FOTC01000001">
    <property type="protein sequence ID" value="SFK65213.1"/>
    <property type="molecule type" value="Genomic_DNA"/>
</dbReference>
<dbReference type="CDD" id="cd03801">
    <property type="entry name" value="GT4_PimA-like"/>
    <property type="match status" value="1"/>
</dbReference>
<dbReference type="STRING" id="553466.SAMN04487950_0395"/>
<dbReference type="Gene3D" id="3.40.50.2000">
    <property type="entry name" value="Glycogen Phosphorylase B"/>
    <property type="match status" value="2"/>
</dbReference>
<feature type="domain" description="Glycosyl transferase family 1" evidence="1">
    <location>
        <begin position="191"/>
        <end position="352"/>
    </location>
</feature>
<reference evidence="4" key="1">
    <citation type="submission" date="2016-10" db="EMBL/GenBank/DDBJ databases">
        <authorList>
            <person name="Varghese N."/>
            <person name="Submissions S."/>
        </authorList>
    </citation>
    <scope>NUCLEOTIDE SEQUENCE [LARGE SCALE GENOMIC DNA]</scope>
    <source>
        <strain evidence="4">CGMCC 1.7738</strain>
    </source>
</reference>
<proteinExistence type="predicted"/>
<evidence type="ECO:0000313" key="4">
    <source>
        <dbReference type="Proteomes" id="UP000199607"/>
    </source>
</evidence>
<dbReference type="InterPro" id="IPR028098">
    <property type="entry name" value="Glyco_trans_4-like_N"/>
</dbReference>
<sequence length="383" mass="41903">MVTHSRVLLRSHTPLYVGEPNGGAPYLMENLAAALGATGWEIHLLCPAADRSLSTPAGVTAHTFDYQTPTTATTKMLHSVRGLQQFRRLMKAYSFDVILDDISHIPFYPAHLLCPSETVNACFMHTAFFETARRFSGPLRGRVVEAIDRTLPYLNQPEIVCAGESTEATLRDRLGHTATHVLNPCVELDAFSYQFDPQSTEVLYLGRLSKRKNAQLLLTAWQEIERRYPNHSLTIAGTGPQEDYLKETARTLGLERVSFRGFVSPTEKHRLYRDALVFVLPSLLEGYVTTGLEALASGTPVVGADVPGIHDYVVDGETGLLFESDDAAALATTLATALSDPAGLEPLAERGRALAAAHSYSSFKQRADALFSTLAEKSPSRPS</sequence>